<dbReference type="EMBL" id="CAADGD010000227">
    <property type="protein sequence ID" value="VFK73597.1"/>
    <property type="molecule type" value="Genomic_DNA"/>
</dbReference>
<sequence>MPNAYFLPNVGNCSGKAGVFGCSAVNEDLINQGVDFNGLIEGWIATRIHPTAPNRGCCFIVKTGGRFVTINNNLEMPPELYPKLQKYGITRSVSEPLWEGTPITLTFTVKGERFSFDNYYLSKADL</sequence>
<proteinExistence type="predicted"/>
<accession>A0A451B5U5</accession>
<gene>
    <name evidence="1" type="ORF">BECKUNK1418H_GA0071006_12271</name>
</gene>
<name>A0A451B5U5_9GAMM</name>
<dbReference type="AlphaFoldDB" id="A0A451B5U5"/>
<protein>
    <submittedName>
        <fullName evidence="1">Uncharacterized protein</fullName>
    </submittedName>
</protein>
<evidence type="ECO:0000313" key="1">
    <source>
        <dbReference type="EMBL" id="VFK73597.1"/>
    </source>
</evidence>
<reference evidence="1" key="1">
    <citation type="submission" date="2019-02" db="EMBL/GenBank/DDBJ databases">
        <authorList>
            <person name="Gruber-Vodicka R. H."/>
            <person name="Seah K. B. B."/>
        </authorList>
    </citation>
    <scope>NUCLEOTIDE SEQUENCE</scope>
    <source>
        <strain evidence="1">BECK_BY19</strain>
    </source>
</reference>
<organism evidence="1">
    <name type="scientific">Candidatus Kentrum sp. UNK</name>
    <dbReference type="NCBI Taxonomy" id="2126344"/>
    <lineage>
        <taxon>Bacteria</taxon>
        <taxon>Pseudomonadati</taxon>
        <taxon>Pseudomonadota</taxon>
        <taxon>Gammaproteobacteria</taxon>
        <taxon>Candidatus Kentrum</taxon>
    </lineage>
</organism>